<evidence type="ECO:0000256" key="8">
    <source>
        <dbReference type="ARBA" id="ARBA00022982"/>
    </source>
</evidence>
<comment type="caution">
    <text evidence="11">Lacks conserved residue(s) required for the propagation of feature annotation.</text>
</comment>
<evidence type="ECO:0000259" key="14">
    <source>
        <dbReference type="PROSITE" id="PS51384"/>
    </source>
</evidence>
<feature type="binding site" evidence="11 13">
    <location>
        <position position="230"/>
    </location>
    <ligand>
        <name>[2Fe-2S] cluster</name>
        <dbReference type="ChEBI" id="CHEBI:190135"/>
    </ligand>
</feature>
<dbReference type="GO" id="GO:0051537">
    <property type="term" value="F:2 iron, 2 sulfur cluster binding"/>
    <property type="evidence" value="ECO:0007669"/>
    <property type="project" value="UniProtKB-KW"/>
</dbReference>
<dbReference type="Pfam" id="PF10418">
    <property type="entry name" value="DHODB_Fe-S_bind"/>
    <property type="match status" value="1"/>
</dbReference>
<reference evidence="15 16" key="1">
    <citation type="submission" date="2017-09" db="EMBL/GenBank/DDBJ databases">
        <title>Depth-based differentiation of microbial function through sediment-hosted aquifers and enrichment of novel symbionts in the deep terrestrial subsurface.</title>
        <authorList>
            <person name="Probst A.J."/>
            <person name="Ladd B."/>
            <person name="Jarett J.K."/>
            <person name="Geller-Mcgrath D.E."/>
            <person name="Sieber C.M."/>
            <person name="Emerson J.B."/>
            <person name="Anantharaman K."/>
            <person name="Thomas B.C."/>
            <person name="Malmstrom R."/>
            <person name="Stieglmeier M."/>
            <person name="Klingl A."/>
            <person name="Woyke T."/>
            <person name="Ryan C.M."/>
            <person name="Banfield J.F."/>
        </authorList>
    </citation>
    <scope>NUCLEOTIDE SEQUENCE [LARGE SCALE GENOMIC DNA]</scope>
    <source>
        <strain evidence="15">CG12_big_fil_rev_8_21_14_0_65_43_15</strain>
    </source>
</reference>
<comment type="subunit">
    <text evidence="11">Heterotetramer of 2 PyrK and 2 PyrD type B subunits.</text>
</comment>
<dbReference type="NCBIfam" id="NF000798">
    <property type="entry name" value="PRK00054.1-3"/>
    <property type="match status" value="1"/>
</dbReference>
<organism evidence="15 16">
    <name type="scientific">Candidatus Taenaricola geysiri</name>
    <dbReference type="NCBI Taxonomy" id="1974752"/>
    <lineage>
        <taxon>Bacteria</taxon>
        <taxon>Pseudomonadati</taxon>
        <taxon>Candidatus Omnitrophota</taxon>
        <taxon>Candidatus Taenaricola</taxon>
    </lineage>
</organism>
<dbReference type="InterPro" id="IPR037117">
    <property type="entry name" value="Dihydroorotate_DH_ele_sf"/>
</dbReference>
<dbReference type="PRINTS" id="PR00409">
    <property type="entry name" value="PHDIOXRDTASE"/>
</dbReference>
<protein>
    <recommendedName>
        <fullName evidence="11">Dihydroorotate dehydrogenase B (NAD(+)), electron transfer subunit</fullName>
    </recommendedName>
    <alternativeName>
        <fullName evidence="11">Dihydroorotate oxidase B, electron transfer subunit</fullName>
    </alternativeName>
</protein>
<feature type="binding site" evidence="11 13">
    <location>
        <position position="227"/>
    </location>
    <ligand>
        <name>[2Fe-2S] cluster</name>
        <dbReference type="ChEBI" id="CHEBI:190135"/>
    </ligand>
</feature>
<evidence type="ECO:0000256" key="13">
    <source>
        <dbReference type="PIRSR" id="PIRSR006816-2"/>
    </source>
</evidence>
<dbReference type="PANTHER" id="PTHR43513:SF3">
    <property type="entry name" value="DIHYDROOROTATE DEHYDROGENASE B (NAD(+)), ELECTRON TRANSFER SUBUNIT-RELATED"/>
    <property type="match status" value="1"/>
</dbReference>
<dbReference type="GO" id="GO:0044205">
    <property type="term" value="P:'de novo' UMP biosynthetic process"/>
    <property type="evidence" value="ECO:0007669"/>
    <property type="project" value="UniProtKB-UniRule"/>
</dbReference>
<accession>A0A2J0LKY0</accession>
<dbReference type="InterPro" id="IPR039261">
    <property type="entry name" value="FNR_nucleotide-bd"/>
</dbReference>
<evidence type="ECO:0000256" key="3">
    <source>
        <dbReference type="ARBA" id="ARBA00022630"/>
    </source>
</evidence>
<dbReference type="Pfam" id="PF00175">
    <property type="entry name" value="NAD_binding_1"/>
    <property type="match status" value="1"/>
</dbReference>
<dbReference type="PANTHER" id="PTHR43513">
    <property type="entry name" value="DIHYDROOROTATE DEHYDROGENASE B (NAD(+)), ELECTRON TRANSFER SUBUNIT"/>
    <property type="match status" value="1"/>
</dbReference>
<evidence type="ECO:0000256" key="10">
    <source>
        <dbReference type="ARBA" id="ARBA00023014"/>
    </source>
</evidence>
<gene>
    <name evidence="11" type="primary">pyrK</name>
    <name evidence="15" type="ORF">COW11_02070</name>
</gene>
<dbReference type="Gene3D" id="2.10.240.10">
    <property type="entry name" value="Dihydroorotate dehydrogenase, electron transfer subunit"/>
    <property type="match status" value="1"/>
</dbReference>
<dbReference type="InterPro" id="IPR019480">
    <property type="entry name" value="Dihydroorotate_DH_Fe-S-bd"/>
</dbReference>
<dbReference type="EMBL" id="PFGP01000035">
    <property type="protein sequence ID" value="PIW66700.1"/>
    <property type="molecule type" value="Genomic_DNA"/>
</dbReference>
<dbReference type="PROSITE" id="PS51384">
    <property type="entry name" value="FAD_FR"/>
    <property type="match status" value="1"/>
</dbReference>
<evidence type="ECO:0000256" key="11">
    <source>
        <dbReference type="HAMAP-Rule" id="MF_01211"/>
    </source>
</evidence>
<dbReference type="InterPro" id="IPR012165">
    <property type="entry name" value="Cyt_c3_hydrogenase_gsu"/>
</dbReference>
<comment type="cofactor">
    <cofactor evidence="11">
        <name>[2Fe-2S] cluster</name>
        <dbReference type="ChEBI" id="CHEBI:190135"/>
    </cofactor>
    <text evidence="11">Binds 1 [2Fe-2S] cluster per subunit.</text>
</comment>
<comment type="cofactor">
    <cofactor evidence="13">
        <name>[2Fe-2S] cluster</name>
        <dbReference type="ChEBI" id="CHEBI:190135"/>
    </cofactor>
    <text evidence="13">Binds 1 [2Fe-2S] cluster per subunit.</text>
</comment>
<dbReference type="InterPro" id="IPR017927">
    <property type="entry name" value="FAD-bd_FR_type"/>
</dbReference>
<dbReference type="InterPro" id="IPR017938">
    <property type="entry name" value="Riboflavin_synthase-like_b-brl"/>
</dbReference>
<evidence type="ECO:0000256" key="12">
    <source>
        <dbReference type="PIRSR" id="PIRSR006816-1"/>
    </source>
</evidence>
<dbReference type="HAMAP" id="MF_01211">
    <property type="entry name" value="DHODB_Fe_S_bind"/>
    <property type="match status" value="1"/>
</dbReference>
<dbReference type="InterPro" id="IPR001433">
    <property type="entry name" value="OxRdtase_FAD/NAD-bd"/>
</dbReference>
<dbReference type="Gene3D" id="3.40.50.80">
    <property type="entry name" value="Nucleotide-binding domain of ferredoxin-NADP reductase (FNR) module"/>
    <property type="match status" value="1"/>
</dbReference>
<dbReference type="GO" id="GO:0046872">
    <property type="term" value="F:metal ion binding"/>
    <property type="evidence" value="ECO:0007669"/>
    <property type="project" value="UniProtKB-KW"/>
</dbReference>
<keyword evidence="3 11" id="KW-0285">Flavoprotein</keyword>
<evidence type="ECO:0000256" key="9">
    <source>
        <dbReference type="ARBA" id="ARBA00023004"/>
    </source>
</evidence>
<keyword evidence="9 11" id="KW-0408">Iron</keyword>
<dbReference type="SUPFAM" id="SSF52343">
    <property type="entry name" value="Ferredoxin reductase-like, C-terminal NADP-linked domain"/>
    <property type="match status" value="1"/>
</dbReference>
<evidence type="ECO:0000256" key="4">
    <source>
        <dbReference type="ARBA" id="ARBA00022714"/>
    </source>
</evidence>
<keyword evidence="4 11" id="KW-0001">2Fe-2S</keyword>
<comment type="function">
    <text evidence="11">Responsible for channeling the electrons from the oxidation of dihydroorotate from the FMN redox center in the PyrD type B subunit to the ultimate electron acceptor NAD(+).</text>
</comment>
<evidence type="ECO:0000313" key="16">
    <source>
        <dbReference type="Proteomes" id="UP000231267"/>
    </source>
</evidence>
<dbReference type="InterPro" id="IPR050353">
    <property type="entry name" value="PyrK_electron_transfer"/>
</dbReference>
<feature type="binding site" evidence="11 13">
    <location>
        <position position="222"/>
    </location>
    <ligand>
        <name>[2Fe-2S] cluster</name>
        <dbReference type="ChEBI" id="CHEBI:190135"/>
    </ligand>
</feature>
<feature type="domain" description="FAD-binding FR-type" evidence="14">
    <location>
        <begin position="1"/>
        <end position="97"/>
    </location>
</feature>
<feature type="binding site" evidence="11 13">
    <location>
        <position position="242"/>
    </location>
    <ligand>
        <name>[2Fe-2S] cluster</name>
        <dbReference type="ChEBI" id="CHEBI:190135"/>
    </ligand>
</feature>
<comment type="caution">
    <text evidence="15">The sequence shown here is derived from an EMBL/GenBank/DDBJ whole genome shotgun (WGS) entry which is preliminary data.</text>
</comment>
<feature type="binding site" evidence="11 12">
    <location>
        <begin position="72"/>
        <end position="73"/>
    </location>
    <ligand>
        <name>FAD</name>
        <dbReference type="ChEBI" id="CHEBI:57692"/>
    </ligand>
</feature>
<name>A0A2J0LKY0_9BACT</name>
<dbReference type="AlphaFoldDB" id="A0A2J0LKY0"/>
<keyword evidence="8 11" id="KW-0249">Electron transport</keyword>
<keyword evidence="7 11" id="KW-0665">Pyrimidine biosynthesis</keyword>
<comment type="similarity">
    <text evidence="1 11">Belongs to the PyrK family.</text>
</comment>
<sequence>MLRVKIFKNEQVAGHAYKMTLAAPVIAKFAQPGQFVMVKCADGIQPLLRRPLGVHNVKGSEVEILYEIIGEGTKLLSQKKSGQALDIIGPLGTGFKFPKGSDPCGKNILIAGGMGVAPLLFLAKKINKSQVLVLIGAKTKQEILCKKEFKKLGCNVKVVTDDGSAGHKGFVTDLLQDRGHLFKGVPAMLYACGPKPMLKAVSEFSKRRKIPAQISLEEHMACGIGACLGCIVNTKSGQKRVCKEGPVFDAREIIWE</sequence>
<dbReference type="GO" id="GO:0050660">
    <property type="term" value="F:flavin adenine dinucleotide binding"/>
    <property type="evidence" value="ECO:0007669"/>
    <property type="project" value="InterPro"/>
</dbReference>
<dbReference type="GO" id="GO:0009055">
    <property type="term" value="F:electron transfer activity"/>
    <property type="evidence" value="ECO:0007669"/>
    <property type="project" value="UniProtKB-UniRule"/>
</dbReference>
<dbReference type="Proteomes" id="UP000231267">
    <property type="component" value="Unassembled WGS sequence"/>
</dbReference>
<comment type="pathway">
    <text evidence="11">Pyrimidine metabolism; UMP biosynthesis via de novo pathway; orotate from (S)-dihydroorotate (NAD(+) route): step 1/1.</text>
</comment>
<dbReference type="Gene3D" id="2.40.30.10">
    <property type="entry name" value="Translation factors"/>
    <property type="match status" value="1"/>
</dbReference>
<dbReference type="InterPro" id="IPR023455">
    <property type="entry name" value="Dihydroorotate_DHASE_ETsu"/>
</dbReference>
<evidence type="ECO:0000256" key="5">
    <source>
        <dbReference type="ARBA" id="ARBA00022723"/>
    </source>
</evidence>
<dbReference type="CDD" id="cd06218">
    <property type="entry name" value="DHOD_e_trans"/>
    <property type="match status" value="1"/>
</dbReference>
<dbReference type="GO" id="GO:0016491">
    <property type="term" value="F:oxidoreductase activity"/>
    <property type="evidence" value="ECO:0007669"/>
    <property type="project" value="InterPro"/>
</dbReference>
<dbReference type="UniPathway" id="UPA00070">
    <property type="reaction ID" value="UER00945"/>
</dbReference>
<dbReference type="PIRSF" id="PIRSF006816">
    <property type="entry name" value="Cyc3_hyd_g"/>
    <property type="match status" value="1"/>
</dbReference>
<keyword evidence="10 11" id="KW-0411">Iron-sulfur</keyword>
<evidence type="ECO:0000313" key="15">
    <source>
        <dbReference type="EMBL" id="PIW66700.1"/>
    </source>
</evidence>
<evidence type="ECO:0000256" key="2">
    <source>
        <dbReference type="ARBA" id="ARBA00022448"/>
    </source>
</evidence>
<keyword evidence="5 11" id="KW-0479">Metal-binding</keyword>
<keyword evidence="2 11" id="KW-0813">Transport</keyword>
<proteinExistence type="inferred from homology"/>
<dbReference type="SUPFAM" id="SSF63380">
    <property type="entry name" value="Riboflavin synthase domain-like"/>
    <property type="match status" value="1"/>
</dbReference>
<evidence type="ECO:0000256" key="1">
    <source>
        <dbReference type="ARBA" id="ARBA00006422"/>
    </source>
</evidence>
<comment type="cofactor">
    <cofactor evidence="11 12">
        <name>FAD</name>
        <dbReference type="ChEBI" id="CHEBI:57692"/>
    </cofactor>
    <text evidence="11 12">Binds 1 FAD per subunit.</text>
</comment>
<evidence type="ECO:0000256" key="7">
    <source>
        <dbReference type="ARBA" id="ARBA00022975"/>
    </source>
</evidence>
<keyword evidence="6 11" id="KW-0274">FAD</keyword>
<evidence type="ECO:0000256" key="6">
    <source>
        <dbReference type="ARBA" id="ARBA00022827"/>
    </source>
</evidence>